<dbReference type="SMART" id="SM00345">
    <property type="entry name" value="HTH_GNTR"/>
    <property type="match status" value="1"/>
</dbReference>
<evidence type="ECO:0000259" key="4">
    <source>
        <dbReference type="PROSITE" id="PS50949"/>
    </source>
</evidence>
<feature type="domain" description="HTH gntR-type" evidence="4">
    <location>
        <begin position="8"/>
        <end position="78"/>
    </location>
</feature>
<dbReference type="PANTHER" id="PTHR43537:SF5">
    <property type="entry name" value="UXU OPERON TRANSCRIPTIONAL REGULATOR"/>
    <property type="match status" value="1"/>
</dbReference>
<evidence type="ECO:0000256" key="1">
    <source>
        <dbReference type="ARBA" id="ARBA00023015"/>
    </source>
</evidence>
<dbReference type="Pfam" id="PF00392">
    <property type="entry name" value="GntR"/>
    <property type="match status" value="1"/>
</dbReference>
<dbReference type="Proteomes" id="UP001597182">
    <property type="component" value="Unassembled WGS sequence"/>
</dbReference>
<protein>
    <submittedName>
        <fullName evidence="5">FadR/GntR family transcriptional regulator</fullName>
    </submittedName>
</protein>
<dbReference type="SMART" id="SM00895">
    <property type="entry name" value="FCD"/>
    <property type="match status" value="1"/>
</dbReference>
<keyword evidence="2" id="KW-0238">DNA-binding</keyword>
<sequence>MSAPGSRRLEYERVADELRSMIVTGELRPGDRLPPEGELTERMAVSRSTLREALRVLSTQKLLTSSRGVGGGTFVAEPSTDDVADYLQTSIGMLSRNRLSVGQLLQVRTMIEVPGAGLAARHRSEADLDRLAATVVVAGDAAGGKEVDWSANSRFHVLLLRATENPLLEVVARPIFTVMRDRFLRDRAGAEFWRRVAVEHAEILGHVRDRNAAAASRAMRNHLTALRDTYTRIDVSDLGGTADGTGGDR</sequence>
<dbReference type="EMBL" id="JBHTMB010000144">
    <property type="protein sequence ID" value="MFD1235081.1"/>
    <property type="molecule type" value="Genomic_DNA"/>
</dbReference>
<reference evidence="6" key="1">
    <citation type="journal article" date="2019" name="Int. J. Syst. Evol. Microbiol.">
        <title>The Global Catalogue of Microorganisms (GCM) 10K type strain sequencing project: providing services to taxonomists for standard genome sequencing and annotation.</title>
        <authorList>
            <consortium name="The Broad Institute Genomics Platform"/>
            <consortium name="The Broad Institute Genome Sequencing Center for Infectious Disease"/>
            <person name="Wu L."/>
            <person name="Ma J."/>
        </authorList>
    </citation>
    <scope>NUCLEOTIDE SEQUENCE [LARGE SCALE GENOMIC DNA]</scope>
    <source>
        <strain evidence="6">CCUG 49018</strain>
    </source>
</reference>
<comment type="caution">
    <text evidence="5">The sequence shown here is derived from an EMBL/GenBank/DDBJ whole genome shotgun (WGS) entry which is preliminary data.</text>
</comment>
<dbReference type="PRINTS" id="PR00035">
    <property type="entry name" value="HTHGNTR"/>
</dbReference>
<dbReference type="InterPro" id="IPR000524">
    <property type="entry name" value="Tscrpt_reg_HTH_GntR"/>
</dbReference>
<dbReference type="InterPro" id="IPR036388">
    <property type="entry name" value="WH-like_DNA-bd_sf"/>
</dbReference>
<proteinExistence type="predicted"/>
<gene>
    <name evidence="5" type="ORF">ACFQ34_17460</name>
</gene>
<accession>A0ABW3VJ37</accession>
<dbReference type="InterPro" id="IPR036390">
    <property type="entry name" value="WH_DNA-bd_sf"/>
</dbReference>
<evidence type="ECO:0000313" key="5">
    <source>
        <dbReference type="EMBL" id="MFD1235081.1"/>
    </source>
</evidence>
<organism evidence="5 6">
    <name type="scientific">Pseudonocardia benzenivorans</name>
    <dbReference type="NCBI Taxonomy" id="228005"/>
    <lineage>
        <taxon>Bacteria</taxon>
        <taxon>Bacillati</taxon>
        <taxon>Actinomycetota</taxon>
        <taxon>Actinomycetes</taxon>
        <taxon>Pseudonocardiales</taxon>
        <taxon>Pseudonocardiaceae</taxon>
        <taxon>Pseudonocardia</taxon>
    </lineage>
</organism>
<keyword evidence="1" id="KW-0805">Transcription regulation</keyword>
<dbReference type="Pfam" id="PF07729">
    <property type="entry name" value="FCD"/>
    <property type="match status" value="1"/>
</dbReference>
<dbReference type="InterPro" id="IPR011711">
    <property type="entry name" value="GntR_C"/>
</dbReference>
<dbReference type="RefSeq" id="WP_013672316.1">
    <property type="nucleotide sequence ID" value="NZ_BAABKS010000080.1"/>
</dbReference>
<dbReference type="Gene3D" id="1.10.10.10">
    <property type="entry name" value="Winged helix-like DNA-binding domain superfamily/Winged helix DNA-binding domain"/>
    <property type="match status" value="1"/>
</dbReference>
<dbReference type="SUPFAM" id="SSF46785">
    <property type="entry name" value="Winged helix' DNA-binding domain"/>
    <property type="match status" value="1"/>
</dbReference>
<dbReference type="PROSITE" id="PS50949">
    <property type="entry name" value="HTH_GNTR"/>
    <property type="match status" value="1"/>
</dbReference>
<keyword evidence="6" id="KW-1185">Reference proteome</keyword>
<dbReference type="InterPro" id="IPR008920">
    <property type="entry name" value="TF_FadR/GntR_C"/>
</dbReference>
<keyword evidence="3" id="KW-0804">Transcription</keyword>
<name>A0ABW3VJ37_9PSEU</name>
<evidence type="ECO:0000256" key="2">
    <source>
        <dbReference type="ARBA" id="ARBA00023125"/>
    </source>
</evidence>
<evidence type="ECO:0000313" key="6">
    <source>
        <dbReference type="Proteomes" id="UP001597182"/>
    </source>
</evidence>
<dbReference type="PANTHER" id="PTHR43537">
    <property type="entry name" value="TRANSCRIPTIONAL REGULATOR, GNTR FAMILY"/>
    <property type="match status" value="1"/>
</dbReference>
<evidence type="ECO:0000256" key="3">
    <source>
        <dbReference type="ARBA" id="ARBA00023163"/>
    </source>
</evidence>
<dbReference type="SUPFAM" id="SSF48008">
    <property type="entry name" value="GntR ligand-binding domain-like"/>
    <property type="match status" value="1"/>
</dbReference>
<dbReference type="Gene3D" id="1.20.120.530">
    <property type="entry name" value="GntR ligand-binding domain-like"/>
    <property type="match status" value="1"/>
</dbReference>
<dbReference type="CDD" id="cd07377">
    <property type="entry name" value="WHTH_GntR"/>
    <property type="match status" value="1"/>
</dbReference>